<evidence type="ECO:0000313" key="2">
    <source>
        <dbReference type="EMBL" id="KAF3072091.1"/>
    </source>
</evidence>
<proteinExistence type="predicted"/>
<dbReference type="EMBL" id="QLNT01000009">
    <property type="protein sequence ID" value="KAF3072091.1"/>
    <property type="molecule type" value="Genomic_DNA"/>
</dbReference>
<evidence type="ECO:0008006" key="4">
    <source>
        <dbReference type="Google" id="ProtNLM"/>
    </source>
</evidence>
<reference evidence="2 3" key="1">
    <citation type="submission" date="2018-06" db="EMBL/GenBank/DDBJ databases">
        <title>Genome analysis of cellulolytic fungus Trichoderma lentiforme CFAM-422.</title>
        <authorList>
            <person name="Steindorff A.S."/>
            <person name="Formighieri E.F."/>
            <person name="Midorikawa G.E.O."/>
            <person name="Tamietti M.S."/>
            <person name="Ramos E.Z."/>
            <person name="Silva A.S."/>
            <person name="Bon E.P.S."/>
            <person name="Mendes T.D."/>
            <person name="Damaso M.C.T."/>
            <person name="Favaro L.C.L."/>
        </authorList>
    </citation>
    <scope>NUCLEOTIDE SEQUENCE [LARGE SCALE GENOMIC DNA]</scope>
    <source>
        <strain evidence="2 3">CFAM-422</strain>
    </source>
</reference>
<keyword evidence="3" id="KW-1185">Reference proteome</keyword>
<dbReference type="AlphaFoldDB" id="A0A9P5CC11"/>
<feature type="compositionally biased region" description="Polar residues" evidence="1">
    <location>
        <begin position="198"/>
        <end position="207"/>
    </location>
</feature>
<comment type="caution">
    <text evidence="2">The sequence shown here is derived from an EMBL/GenBank/DDBJ whole genome shotgun (WGS) entry which is preliminary data.</text>
</comment>
<accession>A0A9P5CC11</accession>
<dbReference type="Proteomes" id="UP000801864">
    <property type="component" value="Unassembled WGS sequence"/>
</dbReference>
<gene>
    <name evidence="2" type="ORF">CFAM422_006069</name>
</gene>
<dbReference type="InterPro" id="IPR015947">
    <property type="entry name" value="PUA-like_sf"/>
</dbReference>
<dbReference type="Gene3D" id="2.30.280.10">
    <property type="entry name" value="SRA-YDG"/>
    <property type="match status" value="1"/>
</dbReference>
<dbReference type="InterPro" id="IPR036987">
    <property type="entry name" value="SRA-YDG_sf"/>
</dbReference>
<name>A0A9P5CC11_9HYPO</name>
<evidence type="ECO:0000256" key="1">
    <source>
        <dbReference type="SAM" id="MobiDB-lite"/>
    </source>
</evidence>
<sequence>MPRRLRWILPAIRFTTDSRQSYKISSSDSDLEEKRLEQPDLYGALWSTGLLDSSNKRLNEPKLLELSDDIRSHLVEDASLGPRAGVVKRALRELVRDESSIMPTMDFAIIQNVRLDKLLSDILTLGHQQASSHHRPRIDVVMAERLQRLWMARFREKYFNIDQIRHQNLSSTGILKDVPQMARSYGRRRSVGPCRSLSGISSSNQGRSIIETPTKGKYGAAALPLLTGREEVLPSGTVRYMREAKLSETHVSLISCVGTQIRILRGHRLRSPLSPKAGIRYDGLYIIRRYSHKQNLQTRLHRTVITLERIPGQPNIADLAKVPRPSQVDDWLLFKKYEGEMIRQHHGEQSFLD</sequence>
<dbReference type="SUPFAM" id="SSF88697">
    <property type="entry name" value="PUA domain-like"/>
    <property type="match status" value="1"/>
</dbReference>
<evidence type="ECO:0000313" key="3">
    <source>
        <dbReference type="Proteomes" id="UP000801864"/>
    </source>
</evidence>
<organism evidence="2 3">
    <name type="scientific">Trichoderma lentiforme</name>
    <dbReference type="NCBI Taxonomy" id="1567552"/>
    <lineage>
        <taxon>Eukaryota</taxon>
        <taxon>Fungi</taxon>
        <taxon>Dikarya</taxon>
        <taxon>Ascomycota</taxon>
        <taxon>Pezizomycotina</taxon>
        <taxon>Sordariomycetes</taxon>
        <taxon>Hypocreomycetidae</taxon>
        <taxon>Hypocreales</taxon>
        <taxon>Hypocreaceae</taxon>
        <taxon>Trichoderma</taxon>
    </lineage>
</organism>
<protein>
    <recommendedName>
        <fullName evidence="4">YDG domain-containing protein</fullName>
    </recommendedName>
</protein>
<feature type="region of interest" description="Disordered" evidence="1">
    <location>
        <begin position="189"/>
        <end position="211"/>
    </location>
</feature>